<dbReference type="HOGENOM" id="CLU_044864_0_0_0"/>
<dbReference type="SUPFAM" id="SSF51621">
    <property type="entry name" value="Phosphoenolpyruvate/pyruvate domain"/>
    <property type="match status" value="1"/>
</dbReference>
<proteinExistence type="predicted"/>
<dbReference type="InterPro" id="IPR015813">
    <property type="entry name" value="Pyrv/PenolPyrv_kinase-like_dom"/>
</dbReference>
<accession>D5EDF5</accession>
<feature type="binding site" evidence="5">
    <location>
        <position position="156"/>
    </location>
    <ligand>
        <name>Mg(2+)</name>
        <dbReference type="ChEBI" id="CHEBI:18420"/>
    </ligand>
</feature>
<comment type="cofactor">
    <cofactor evidence="1">
        <name>Mg(2+)</name>
        <dbReference type="ChEBI" id="CHEBI:18420"/>
    </cofactor>
</comment>
<dbReference type="InterPro" id="IPR011206">
    <property type="entry name" value="Citrate_lyase_beta/mcl1/mcl2"/>
</dbReference>
<dbReference type="PIRSF" id="PIRSF015582">
    <property type="entry name" value="Cit_lyase_B"/>
    <property type="match status" value="1"/>
</dbReference>
<dbReference type="GO" id="GO:0000287">
    <property type="term" value="F:magnesium ion binding"/>
    <property type="evidence" value="ECO:0007669"/>
    <property type="project" value="TreeGrafter"/>
</dbReference>
<reference evidence="7 8" key="1">
    <citation type="journal article" date="2010" name="Stand. Genomic Sci.">
        <title>Complete genome sequence of Aminobacterium colombiense type strain (ALA-1).</title>
        <authorList>
            <person name="Chertkov O."/>
            <person name="Sikorski J."/>
            <person name="Brambilla E."/>
            <person name="Lapidus A."/>
            <person name="Copeland A."/>
            <person name="Glavina Del Rio T."/>
            <person name="Nolan M."/>
            <person name="Lucas S."/>
            <person name="Tice H."/>
            <person name="Cheng J.F."/>
            <person name="Han C."/>
            <person name="Detter J.C."/>
            <person name="Bruce D."/>
            <person name="Tapia R."/>
            <person name="Goodwin L."/>
            <person name="Pitluck S."/>
            <person name="Liolios K."/>
            <person name="Ivanova N."/>
            <person name="Mavromatis K."/>
            <person name="Ovchinnikova G."/>
            <person name="Pati A."/>
            <person name="Chen A."/>
            <person name="Palaniappan K."/>
            <person name="Land M."/>
            <person name="Hauser L."/>
            <person name="Chang Y.J."/>
            <person name="Jeffries C.D."/>
            <person name="Spring S."/>
            <person name="Rohde M."/>
            <person name="Goker M."/>
            <person name="Bristow J."/>
            <person name="Eisen J.A."/>
            <person name="Markowitz V."/>
            <person name="Hugenholtz P."/>
            <person name="Kyrpides N.C."/>
            <person name="Klenk H.P."/>
        </authorList>
    </citation>
    <scope>NUCLEOTIDE SEQUENCE [LARGE SCALE GENOMIC DNA]</scope>
    <source>
        <strain evidence="8">DSM 12261 / ALA-1</strain>
    </source>
</reference>
<evidence type="ECO:0000256" key="5">
    <source>
        <dbReference type="PIRSR" id="PIRSR015582-2"/>
    </source>
</evidence>
<evidence type="ECO:0000313" key="8">
    <source>
        <dbReference type="Proteomes" id="UP000002366"/>
    </source>
</evidence>
<dbReference type="EC" id="4.1.3.6" evidence="7"/>
<feature type="domain" description="HpcH/HpaI aldolase/citrate lyase" evidence="6">
    <location>
        <begin position="5"/>
        <end position="224"/>
    </location>
</feature>
<dbReference type="Pfam" id="PF03328">
    <property type="entry name" value="HpcH_HpaI"/>
    <property type="match status" value="1"/>
</dbReference>
<dbReference type="GO" id="GO:0006107">
    <property type="term" value="P:oxaloacetate metabolic process"/>
    <property type="evidence" value="ECO:0007669"/>
    <property type="project" value="TreeGrafter"/>
</dbReference>
<dbReference type="PANTHER" id="PTHR32308:SF0">
    <property type="entry name" value="HPCH_HPAI ALDOLASE_CITRATE LYASE DOMAIN-CONTAINING PROTEIN"/>
    <property type="match status" value="1"/>
</dbReference>
<feature type="binding site" evidence="5">
    <location>
        <position position="129"/>
    </location>
    <ligand>
        <name>Mg(2+)</name>
        <dbReference type="ChEBI" id="CHEBI:18420"/>
    </ligand>
</feature>
<dbReference type="AlphaFoldDB" id="D5EDF5"/>
<dbReference type="EMBL" id="CP001997">
    <property type="protein sequence ID" value="ADE56587.1"/>
    <property type="molecule type" value="Genomic_DNA"/>
</dbReference>
<keyword evidence="3 5" id="KW-0460">Magnesium</keyword>
<feature type="binding site" evidence="4">
    <location>
        <position position="129"/>
    </location>
    <ligand>
        <name>substrate</name>
    </ligand>
</feature>
<sequence>MKLRRSLLYIPGNNPAMLQSCPSLGADCVILDLEDAVAPAHKDEARRLVAYALRCLFFDCVEKVVRINDVSTPWWELDLEEIVPAGPDVIRLPKAESVENIRMVDNRITELEKANGLSEGGIELHILLESAQAVENVANLVRSCKRVKGVGLGGQDLTADMGIRKTSSGEELAYANGHMILAAKAAKIDCFDSVYTDINDGEGLLTNTRKAATMGFSGKSAIHPSQVRIINQGFYPSEDILSHAQDVIAAAKIARTEGRGAFSVNGKMVDGPVIRQAMNVLAQAGIPCNSEEVLP</sequence>
<evidence type="ECO:0000259" key="6">
    <source>
        <dbReference type="Pfam" id="PF03328"/>
    </source>
</evidence>
<organism evidence="7 8">
    <name type="scientific">Aminobacterium colombiense (strain DSM 12261 / ALA-1)</name>
    <dbReference type="NCBI Taxonomy" id="572547"/>
    <lineage>
        <taxon>Bacteria</taxon>
        <taxon>Thermotogati</taxon>
        <taxon>Synergistota</taxon>
        <taxon>Synergistia</taxon>
        <taxon>Synergistales</taxon>
        <taxon>Aminobacteriaceae</taxon>
        <taxon>Aminobacterium</taxon>
    </lineage>
</organism>
<evidence type="ECO:0000313" key="7">
    <source>
        <dbReference type="EMBL" id="ADE56587.1"/>
    </source>
</evidence>
<feature type="binding site" evidence="4">
    <location>
        <position position="66"/>
    </location>
    <ligand>
        <name>substrate</name>
    </ligand>
</feature>
<dbReference type="InterPro" id="IPR040442">
    <property type="entry name" value="Pyrv_kinase-like_dom_sf"/>
</dbReference>
<dbReference type="eggNOG" id="COG2301">
    <property type="taxonomic scope" value="Bacteria"/>
</dbReference>
<dbReference type="Proteomes" id="UP000002366">
    <property type="component" value="Chromosome"/>
</dbReference>
<name>D5EDF5_AMICL</name>
<keyword evidence="2 5" id="KW-0479">Metal-binding</keyword>
<protein>
    <submittedName>
        <fullName evidence="7">Citrate (Pro-3S)-lyase</fullName>
        <ecNumber evidence="7">4.1.3.6</ecNumber>
    </submittedName>
</protein>
<evidence type="ECO:0000256" key="1">
    <source>
        <dbReference type="ARBA" id="ARBA00001946"/>
    </source>
</evidence>
<dbReference type="KEGG" id="aco:Amico_0446"/>
<keyword evidence="7" id="KW-0456">Lyase</keyword>
<dbReference type="PROSITE" id="PS51257">
    <property type="entry name" value="PROKAR_LIPOPROTEIN"/>
    <property type="match status" value="1"/>
</dbReference>
<dbReference type="STRING" id="572547.Amico_0446"/>
<gene>
    <name evidence="7" type="ordered locus">Amico_0446</name>
</gene>
<dbReference type="InterPro" id="IPR005000">
    <property type="entry name" value="Aldolase/citrate-lyase_domain"/>
</dbReference>
<dbReference type="PANTHER" id="PTHR32308">
    <property type="entry name" value="LYASE BETA SUBUNIT, PUTATIVE (AFU_ORTHOLOGUE AFUA_4G13030)-RELATED"/>
    <property type="match status" value="1"/>
</dbReference>
<dbReference type="Gene3D" id="3.20.20.60">
    <property type="entry name" value="Phosphoenolpyruvate-binding domains"/>
    <property type="match status" value="1"/>
</dbReference>
<keyword evidence="8" id="KW-1185">Reference proteome</keyword>
<evidence type="ECO:0000256" key="4">
    <source>
        <dbReference type="PIRSR" id="PIRSR015582-1"/>
    </source>
</evidence>
<dbReference type="GO" id="GO:0008815">
    <property type="term" value="F:citrate (pro-3S)-lyase activity"/>
    <property type="evidence" value="ECO:0007669"/>
    <property type="project" value="UniProtKB-EC"/>
</dbReference>
<evidence type="ECO:0000256" key="3">
    <source>
        <dbReference type="ARBA" id="ARBA00022842"/>
    </source>
</evidence>
<dbReference type="RefSeq" id="WP_013047853.1">
    <property type="nucleotide sequence ID" value="NC_014011.1"/>
</dbReference>
<evidence type="ECO:0000256" key="2">
    <source>
        <dbReference type="ARBA" id="ARBA00022723"/>
    </source>
</evidence>